<dbReference type="PANTHER" id="PTHR31212">
    <property type="entry name" value="ALPHA-KETOGLUTARATE-DEPENDENT DIOXYGENASE ALKB HOMOLOG 3"/>
    <property type="match status" value="1"/>
</dbReference>
<dbReference type="Pfam" id="PF13532">
    <property type="entry name" value="2OG-FeII_Oxy_2"/>
    <property type="match status" value="1"/>
</dbReference>
<comment type="caution">
    <text evidence="4">The sequence shown here is derived from an EMBL/GenBank/DDBJ whole genome shotgun (WGS) entry which is preliminary data.</text>
</comment>
<comment type="similarity">
    <text evidence="1">Belongs to the alkB family.</text>
</comment>
<evidence type="ECO:0000313" key="5">
    <source>
        <dbReference type="Proteomes" id="UP001165090"/>
    </source>
</evidence>
<dbReference type="InterPro" id="IPR027450">
    <property type="entry name" value="AlkB-like"/>
</dbReference>
<feature type="compositionally biased region" description="Low complexity" evidence="2">
    <location>
        <begin position="176"/>
        <end position="191"/>
    </location>
</feature>
<evidence type="ECO:0000259" key="3">
    <source>
        <dbReference type="PROSITE" id="PS51471"/>
    </source>
</evidence>
<dbReference type="InterPro" id="IPR032854">
    <property type="entry name" value="ALKBH3"/>
</dbReference>
<dbReference type="InterPro" id="IPR037151">
    <property type="entry name" value="AlkB-like_sf"/>
</dbReference>
<sequence>MKGICKGRTAGCRERPAVATRRRHAVSYSSLLNAAEVWLAPSSSHPLTVRAIWVASAVEPQTQPLTPRQRRLAQQRRKWEEERQQQQQKWDRPLLNQQYQLQREHQDACHPQTSPPLLKPTGFTQGPEISGGNPMTAPFPPADQVAQILDGGGPTRAVTTRSGTGRGVHAMSTPGRSAATASHASARRQSVPSPPQSPPQKQKQRQRQRLLPPHSQQQQQQQRQHQHQHQQEQQLAPSEQLHGASGWPRLFSGGEGQPLRADLDLYSLPVSQLISLAHQWANEIAGLEVPQAPHPHTRTSSARALLIRDITNSGTPTSKAPSLPAQAARSEGQPSIGGPPSQSQLPVEAARQLALLTAAVDAHVTRGSLGHQELADLTWCIGHYDRQHSLRVLHPAMRVPFSVVPRFMPTLRLEDFVSEIELRRDTIYLDDGSRAVEESRMTGWQSEIGATFRYSGKEMQAQAGGLSGQILKVRDELWALTGVKYDSVLINYYADGKCGMRYHVDPLYDRWTPNSAVLSLGDTRTFIFREVHDHNTRWQYRVRNGDVVLMFDDCQDRLQHCVKVEKRAEDAGPRMSLVFKERLRGPTGQYLLP</sequence>
<dbReference type="PROSITE" id="PS51471">
    <property type="entry name" value="FE2OG_OXY"/>
    <property type="match status" value="1"/>
</dbReference>
<accession>A0ABQ5RR30</accession>
<dbReference type="SUPFAM" id="SSF51197">
    <property type="entry name" value="Clavaminate synthase-like"/>
    <property type="match status" value="1"/>
</dbReference>
<dbReference type="EMBL" id="BSDZ01000004">
    <property type="protein sequence ID" value="GLI59556.1"/>
    <property type="molecule type" value="Genomic_DNA"/>
</dbReference>
<name>A0ABQ5RR30_9CHLO</name>
<feature type="compositionally biased region" description="Basic and acidic residues" evidence="2">
    <location>
        <begin position="77"/>
        <end position="92"/>
    </location>
</feature>
<gene>
    <name evidence="4" type="ORF">VaNZ11_001459</name>
</gene>
<feature type="compositionally biased region" description="Low complexity" evidence="2">
    <location>
        <begin position="231"/>
        <end position="241"/>
    </location>
</feature>
<feature type="domain" description="Fe2OG dioxygenase" evidence="3">
    <location>
        <begin position="484"/>
        <end position="583"/>
    </location>
</feature>
<reference evidence="4 5" key="1">
    <citation type="journal article" date="2023" name="IScience">
        <title>Expanded male sex-determining region conserved during the evolution of homothallism in the green alga Volvox.</title>
        <authorList>
            <person name="Yamamoto K."/>
            <person name="Matsuzaki R."/>
            <person name="Mahakham W."/>
            <person name="Heman W."/>
            <person name="Sekimoto H."/>
            <person name="Kawachi M."/>
            <person name="Minakuchi Y."/>
            <person name="Toyoda A."/>
            <person name="Nozaki H."/>
        </authorList>
    </citation>
    <scope>NUCLEOTIDE SEQUENCE [LARGE SCALE GENOMIC DNA]</scope>
    <source>
        <strain evidence="4 5">NIES-4468</strain>
    </source>
</reference>
<evidence type="ECO:0000313" key="4">
    <source>
        <dbReference type="EMBL" id="GLI59556.1"/>
    </source>
</evidence>
<evidence type="ECO:0000256" key="1">
    <source>
        <dbReference type="ARBA" id="ARBA00007879"/>
    </source>
</evidence>
<keyword evidence="5" id="KW-1185">Reference proteome</keyword>
<feature type="region of interest" description="Disordered" evidence="2">
    <location>
        <begin position="64"/>
        <end position="253"/>
    </location>
</feature>
<feature type="region of interest" description="Disordered" evidence="2">
    <location>
        <begin position="312"/>
        <end position="344"/>
    </location>
</feature>
<dbReference type="Gene3D" id="2.60.120.590">
    <property type="entry name" value="Alpha-ketoglutarate-dependent dioxygenase AlkB-like"/>
    <property type="match status" value="1"/>
</dbReference>
<evidence type="ECO:0000256" key="2">
    <source>
        <dbReference type="SAM" id="MobiDB-lite"/>
    </source>
</evidence>
<feature type="compositionally biased region" description="Low complexity" evidence="2">
    <location>
        <begin position="209"/>
        <end position="223"/>
    </location>
</feature>
<dbReference type="PANTHER" id="PTHR31212:SF4">
    <property type="entry name" value="ALPHA-KETOGLUTARATE-DEPENDENT DIOXYGENASE ALKB HOMOLOG 3"/>
    <property type="match status" value="1"/>
</dbReference>
<dbReference type="Proteomes" id="UP001165090">
    <property type="component" value="Unassembled WGS sequence"/>
</dbReference>
<organism evidence="4 5">
    <name type="scientific">Volvox africanus</name>
    <dbReference type="NCBI Taxonomy" id="51714"/>
    <lineage>
        <taxon>Eukaryota</taxon>
        <taxon>Viridiplantae</taxon>
        <taxon>Chlorophyta</taxon>
        <taxon>core chlorophytes</taxon>
        <taxon>Chlorophyceae</taxon>
        <taxon>CS clade</taxon>
        <taxon>Chlamydomonadales</taxon>
        <taxon>Volvocaceae</taxon>
        <taxon>Volvox</taxon>
    </lineage>
</organism>
<proteinExistence type="inferred from homology"/>
<dbReference type="InterPro" id="IPR005123">
    <property type="entry name" value="Oxoglu/Fe-dep_dioxygenase_dom"/>
</dbReference>
<protein>
    <recommendedName>
        <fullName evidence="3">Fe2OG dioxygenase domain-containing protein</fullName>
    </recommendedName>
</protein>